<dbReference type="InterPro" id="IPR002223">
    <property type="entry name" value="Kunitz_BPTI"/>
</dbReference>
<dbReference type="Gene3D" id="4.10.410.10">
    <property type="entry name" value="Pancreatic trypsin inhibitor Kunitz domain"/>
    <property type="match status" value="1"/>
</dbReference>
<dbReference type="Pfam" id="PF00014">
    <property type="entry name" value="Kunitz_BPTI"/>
    <property type="match status" value="1"/>
</dbReference>
<keyword evidence="7" id="KW-1185">Reference proteome</keyword>
<evidence type="ECO:0000256" key="1">
    <source>
        <dbReference type="ARBA" id="ARBA00022690"/>
    </source>
</evidence>
<dbReference type="OrthoDB" id="4473401at2759"/>
<keyword evidence="2" id="KW-0722">Serine protease inhibitor</keyword>
<dbReference type="EMBL" id="LJIJ01006224">
    <property type="protein sequence ID" value="ODM87072.1"/>
    <property type="molecule type" value="Genomic_DNA"/>
</dbReference>
<comment type="caution">
    <text evidence="6">The sequence shown here is derived from an EMBL/GenBank/DDBJ whole genome shotgun (WGS) entry which is preliminary data.</text>
</comment>
<sequence length="82" mass="8889">MVKFAVIIAMAILAIVFCVDNTSAGGLDACSQPKDAGLCRAKIPKFFYNTETKQCEQFDWGGCEGNLNNFGDKESCEAACIR</sequence>
<dbReference type="CDD" id="cd00109">
    <property type="entry name" value="Kunitz-type"/>
    <property type="match status" value="1"/>
</dbReference>
<dbReference type="PROSITE" id="PS50279">
    <property type="entry name" value="BPTI_KUNITZ_2"/>
    <property type="match status" value="1"/>
</dbReference>
<organism evidence="6 7">
    <name type="scientific">Orchesella cincta</name>
    <name type="common">Springtail</name>
    <name type="synonym">Podura cincta</name>
    <dbReference type="NCBI Taxonomy" id="48709"/>
    <lineage>
        <taxon>Eukaryota</taxon>
        <taxon>Metazoa</taxon>
        <taxon>Ecdysozoa</taxon>
        <taxon>Arthropoda</taxon>
        <taxon>Hexapoda</taxon>
        <taxon>Collembola</taxon>
        <taxon>Entomobryomorpha</taxon>
        <taxon>Entomobryoidea</taxon>
        <taxon>Orchesellidae</taxon>
        <taxon>Orchesellinae</taxon>
        <taxon>Orchesella</taxon>
    </lineage>
</organism>
<dbReference type="PRINTS" id="PR00759">
    <property type="entry name" value="BASICPTASE"/>
</dbReference>
<keyword evidence="3" id="KW-1015">Disulfide bond</keyword>
<evidence type="ECO:0000313" key="7">
    <source>
        <dbReference type="Proteomes" id="UP000094527"/>
    </source>
</evidence>
<dbReference type="InterPro" id="IPR020901">
    <property type="entry name" value="Prtase_inh_Kunz-CS"/>
</dbReference>
<keyword evidence="4" id="KW-0732">Signal</keyword>
<protein>
    <submittedName>
        <fullName evidence="6">Kunitz-type serine protease inhibitor APEKTx1</fullName>
    </submittedName>
</protein>
<gene>
    <name evidence="6" type="ORF">Ocin01_19611</name>
</gene>
<evidence type="ECO:0000256" key="2">
    <source>
        <dbReference type="ARBA" id="ARBA00022900"/>
    </source>
</evidence>
<dbReference type="GO" id="GO:0005615">
    <property type="term" value="C:extracellular space"/>
    <property type="evidence" value="ECO:0007669"/>
    <property type="project" value="TreeGrafter"/>
</dbReference>
<dbReference type="PROSITE" id="PS00280">
    <property type="entry name" value="BPTI_KUNITZ_1"/>
    <property type="match status" value="1"/>
</dbReference>
<evidence type="ECO:0000256" key="4">
    <source>
        <dbReference type="SAM" id="SignalP"/>
    </source>
</evidence>
<evidence type="ECO:0000313" key="6">
    <source>
        <dbReference type="EMBL" id="ODM87072.1"/>
    </source>
</evidence>
<accession>A0A1D2M2A6</accession>
<name>A0A1D2M2A6_ORCCI</name>
<feature type="chain" id="PRO_5008903401" evidence="4">
    <location>
        <begin position="25"/>
        <end position="82"/>
    </location>
</feature>
<dbReference type="OMA" id="CTEFNYG"/>
<dbReference type="SUPFAM" id="SSF57362">
    <property type="entry name" value="BPTI-like"/>
    <property type="match status" value="1"/>
</dbReference>
<dbReference type="InterPro" id="IPR050098">
    <property type="entry name" value="TFPI/VKTCI-like"/>
</dbReference>
<dbReference type="GO" id="GO:0004867">
    <property type="term" value="F:serine-type endopeptidase inhibitor activity"/>
    <property type="evidence" value="ECO:0007669"/>
    <property type="project" value="UniProtKB-KW"/>
</dbReference>
<dbReference type="PANTHER" id="PTHR10083">
    <property type="entry name" value="KUNITZ-TYPE PROTEASE INHIBITOR-RELATED"/>
    <property type="match status" value="1"/>
</dbReference>
<dbReference type="Proteomes" id="UP000094527">
    <property type="component" value="Unassembled WGS sequence"/>
</dbReference>
<dbReference type="SMART" id="SM00131">
    <property type="entry name" value="KU"/>
    <property type="match status" value="1"/>
</dbReference>
<proteinExistence type="predicted"/>
<dbReference type="AlphaFoldDB" id="A0A1D2M2A6"/>
<dbReference type="InterPro" id="IPR036880">
    <property type="entry name" value="Kunitz_BPTI_sf"/>
</dbReference>
<keyword evidence="1" id="KW-0646">Protease inhibitor</keyword>
<dbReference type="STRING" id="48709.A0A1D2M2A6"/>
<reference evidence="6 7" key="1">
    <citation type="journal article" date="2016" name="Genome Biol. Evol.">
        <title>Gene Family Evolution Reflects Adaptation to Soil Environmental Stressors in the Genome of the Collembolan Orchesella cincta.</title>
        <authorList>
            <person name="Faddeeva-Vakhrusheva A."/>
            <person name="Derks M.F."/>
            <person name="Anvar S.Y."/>
            <person name="Agamennone V."/>
            <person name="Suring W."/>
            <person name="Smit S."/>
            <person name="van Straalen N.M."/>
            <person name="Roelofs D."/>
        </authorList>
    </citation>
    <scope>NUCLEOTIDE SEQUENCE [LARGE SCALE GENOMIC DNA]</scope>
    <source>
        <tissue evidence="6">Mixed pool</tissue>
    </source>
</reference>
<feature type="signal peptide" evidence="4">
    <location>
        <begin position="1"/>
        <end position="24"/>
    </location>
</feature>
<dbReference type="FunFam" id="4.10.410.10:FF:000021">
    <property type="entry name" value="Serine protease inhibitor, putative"/>
    <property type="match status" value="1"/>
</dbReference>
<dbReference type="PANTHER" id="PTHR10083:SF374">
    <property type="entry name" value="BPTI_KUNITZ INHIBITOR DOMAIN-CONTAINING PROTEIN"/>
    <property type="match status" value="1"/>
</dbReference>
<feature type="domain" description="BPTI/Kunitz inhibitor" evidence="5">
    <location>
        <begin position="30"/>
        <end position="80"/>
    </location>
</feature>
<evidence type="ECO:0000259" key="5">
    <source>
        <dbReference type="PROSITE" id="PS50279"/>
    </source>
</evidence>
<evidence type="ECO:0000256" key="3">
    <source>
        <dbReference type="ARBA" id="ARBA00023157"/>
    </source>
</evidence>